<dbReference type="PATRIC" id="fig|1217649.3.peg.621"/>
<dbReference type="AlphaFoldDB" id="N9E8S8"/>
<dbReference type="PROSITE" id="PS51257">
    <property type="entry name" value="PROKAR_LIPOPROTEIN"/>
    <property type="match status" value="1"/>
</dbReference>
<dbReference type="EMBL" id="APQK01000006">
    <property type="protein sequence ID" value="ENW06587.1"/>
    <property type="molecule type" value="Genomic_DNA"/>
</dbReference>
<dbReference type="OrthoDB" id="6710329at2"/>
<organism evidence="2 3">
    <name type="scientific">Acinetobacter beijerinckii ANC 3835</name>
    <dbReference type="NCBI Taxonomy" id="1217649"/>
    <lineage>
        <taxon>Bacteria</taxon>
        <taxon>Pseudomonadati</taxon>
        <taxon>Pseudomonadota</taxon>
        <taxon>Gammaproteobacteria</taxon>
        <taxon>Moraxellales</taxon>
        <taxon>Moraxellaceae</taxon>
        <taxon>Acinetobacter</taxon>
    </lineage>
</organism>
<name>N9E8S8_9GAMM</name>
<protein>
    <submittedName>
        <fullName evidence="2">Uncharacterized protein</fullName>
    </submittedName>
</protein>
<evidence type="ECO:0000313" key="3">
    <source>
        <dbReference type="Proteomes" id="UP000018417"/>
    </source>
</evidence>
<dbReference type="Proteomes" id="UP000018417">
    <property type="component" value="Unassembled WGS sequence"/>
</dbReference>
<dbReference type="RefSeq" id="WP_005052106.1">
    <property type="nucleotide sequence ID" value="NZ_KB849758.1"/>
</dbReference>
<accession>N9E8S8</accession>
<sequence length="191" mass="21853">MNVKFKTTFAIGCILSSTLLLTACNKDKEPAAKNESQTNSTTDAIGQLNQTPIKQFPSTPDDGHDIAILDDYDTRFTEMSDSMEIELAKMKQANTLTPEFEQQRQKDNIKSALTMLKQLELKTEQGRYIQGLLYDYWEQQAKNLDQATLANNNQQVDANKQVNHLNEYLHAQSQLHHWKSTQTPETKMRTE</sequence>
<keyword evidence="1" id="KW-0732">Signal</keyword>
<evidence type="ECO:0000256" key="1">
    <source>
        <dbReference type="SAM" id="SignalP"/>
    </source>
</evidence>
<reference evidence="2 3" key="1">
    <citation type="submission" date="2013-02" db="EMBL/GenBank/DDBJ databases">
        <title>The Genome Sequence of Acinetobacter beijerinckii ANC 3835.</title>
        <authorList>
            <consortium name="The Broad Institute Genome Sequencing Platform"/>
            <consortium name="The Broad Institute Genome Sequencing Center for Infectious Disease"/>
            <person name="Cerqueira G."/>
            <person name="Feldgarden M."/>
            <person name="Courvalin P."/>
            <person name="Perichon B."/>
            <person name="Grillot-Courvalin C."/>
            <person name="Clermont D."/>
            <person name="Rocha E."/>
            <person name="Yoon E.-J."/>
            <person name="Nemec A."/>
            <person name="Walker B."/>
            <person name="Young S.K."/>
            <person name="Zeng Q."/>
            <person name="Gargeya S."/>
            <person name="Fitzgerald M."/>
            <person name="Haas B."/>
            <person name="Abouelleil A."/>
            <person name="Alvarado L."/>
            <person name="Arachchi H.M."/>
            <person name="Berlin A.M."/>
            <person name="Chapman S.B."/>
            <person name="Dewar J."/>
            <person name="Goldberg J."/>
            <person name="Griggs A."/>
            <person name="Gujja S."/>
            <person name="Hansen M."/>
            <person name="Howarth C."/>
            <person name="Imamovic A."/>
            <person name="Larimer J."/>
            <person name="McCowan C."/>
            <person name="Murphy C."/>
            <person name="Neiman D."/>
            <person name="Pearson M."/>
            <person name="Priest M."/>
            <person name="Roberts A."/>
            <person name="Saif S."/>
            <person name="Shea T."/>
            <person name="Sisk P."/>
            <person name="Sykes S."/>
            <person name="Wortman J."/>
            <person name="Nusbaum C."/>
            <person name="Birren B."/>
        </authorList>
    </citation>
    <scope>NUCLEOTIDE SEQUENCE [LARGE SCALE GENOMIC DNA]</scope>
    <source>
        <strain evidence="2 3">ANC 3835</strain>
    </source>
</reference>
<comment type="caution">
    <text evidence="2">The sequence shown here is derived from an EMBL/GenBank/DDBJ whole genome shotgun (WGS) entry which is preliminary data.</text>
</comment>
<feature type="chain" id="PRO_5004141278" evidence="1">
    <location>
        <begin position="23"/>
        <end position="191"/>
    </location>
</feature>
<evidence type="ECO:0000313" key="2">
    <source>
        <dbReference type="EMBL" id="ENW06587.1"/>
    </source>
</evidence>
<dbReference type="HOGENOM" id="CLU_1479053_0_0_6"/>
<gene>
    <name evidence="2" type="ORF">F934_00653</name>
</gene>
<proteinExistence type="predicted"/>
<feature type="signal peptide" evidence="1">
    <location>
        <begin position="1"/>
        <end position="22"/>
    </location>
</feature>